<feature type="transmembrane region" description="Helical" evidence="19">
    <location>
        <begin position="59"/>
        <end position="78"/>
    </location>
</feature>
<evidence type="ECO:0000256" key="11">
    <source>
        <dbReference type="ARBA" id="ARBA00023098"/>
    </source>
</evidence>
<evidence type="ECO:0000256" key="19">
    <source>
        <dbReference type="SAM" id="Phobius"/>
    </source>
</evidence>
<accession>A0A3A4ZIW0</accession>
<dbReference type="AlphaFoldDB" id="A0A3A4ZIW0"/>
<comment type="cofactor">
    <cofactor evidence="18">
        <name>Mg(2+)</name>
        <dbReference type="ChEBI" id="CHEBI:18420"/>
    </cofactor>
    <text evidence="18">Mn(2+), Zn(2+), Cd(2+) and Co(2+) support activity to lesser extents.</text>
</comment>
<keyword evidence="6 19" id="KW-0812">Transmembrane</keyword>
<dbReference type="InterPro" id="IPR000829">
    <property type="entry name" value="DAGK"/>
</dbReference>
<dbReference type="GO" id="GO:0008654">
    <property type="term" value="P:phospholipid biosynthetic process"/>
    <property type="evidence" value="ECO:0007669"/>
    <property type="project" value="UniProtKB-KW"/>
</dbReference>
<keyword evidence="5" id="KW-0808">Transferase</keyword>
<evidence type="ECO:0000256" key="16">
    <source>
        <dbReference type="PIRSR" id="PIRSR600829-2"/>
    </source>
</evidence>
<comment type="similarity">
    <text evidence="2">Belongs to the bacterial diacylglycerol kinase family.</text>
</comment>
<evidence type="ECO:0000256" key="2">
    <source>
        <dbReference type="ARBA" id="ARBA00005967"/>
    </source>
</evidence>
<dbReference type="GO" id="GO:0005524">
    <property type="term" value="F:ATP binding"/>
    <property type="evidence" value="ECO:0007669"/>
    <property type="project" value="UniProtKB-KW"/>
</dbReference>
<evidence type="ECO:0000313" key="20">
    <source>
        <dbReference type="EMBL" id="RJR26486.1"/>
    </source>
</evidence>
<feature type="binding site" evidence="17">
    <location>
        <begin position="97"/>
        <end position="98"/>
    </location>
    <ligand>
        <name>ATP</name>
        <dbReference type="ChEBI" id="CHEBI:30616"/>
    </ligand>
</feature>
<comment type="caution">
    <text evidence="20">The sequence shown here is derived from an EMBL/GenBank/DDBJ whole genome shotgun (WGS) entry which is preliminary data.</text>
</comment>
<keyword evidence="10 19" id="KW-1133">Transmembrane helix</keyword>
<dbReference type="Proteomes" id="UP000265540">
    <property type="component" value="Unassembled WGS sequence"/>
</dbReference>
<evidence type="ECO:0000256" key="12">
    <source>
        <dbReference type="ARBA" id="ARBA00023136"/>
    </source>
</evidence>
<feature type="transmembrane region" description="Helical" evidence="19">
    <location>
        <begin position="34"/>
        <end position="53"/>
    </location>
</feature>
<dbReference type="InterPro" id="IPR036945">
    <property type="entry name" value="DAGK_sf"/>
</dbReference>
<feature type="binding site" evidence="17">
    <location>
        <position position="79"/>
    </location>
    <ligand>
        <name>ATP</name>
        <dbReference type="ChEBI" id="CHEBI:30616"/>
    </ligand>
</feature>
<evidence type="ECO:0000256" key="1">
    <source>
        <dbReference type="ARBA" id="ARBA00004651"/>
    </source>
</evidence>
<evidence type="ECO:0000256" key="14">
    <source>
        <dbReference type="ARBA" id="ARBA00023264"/>
    </source>
</evidence>
<keyword evidence="4" id="KW-0444">Lipid biosynthesis</keyword>
<feature type="binding site" evidence="17">
    <location>
        <position position="19"/>
    </location>
    <ligand>
        <name>ATP</name>
        <dbReference type="ChEBI" id="CHEBI:30616"/>
    </ligand>
</feature>
<proteinExistence type="inferred from homology"/>
<keyword evidence="3" id="KW-1003">Cell membrane</keyword>
<dbReference type="GO" id="GO:0046872">
    <property type="term" value="F:metal ion binding"/>
    <property type="evidence" value="ECO:0007669"/>
    <property type="project" value="UniProtKB-KW"/>
</dbReference>
<dbReference type="PANTHER" id="PTHR34299">
    <property type="entry name" value="DIACYLGLYCEROL KINASE"/>
    <property type="match status" value="1"/>
</dbReference>
<dbReference type="EMBL" id="QZJF01000021">
    <property type="protein sequence ID" value="RJR26486.1"/>
    <property type="molecule type" value="Genomic_DNA"/>
</dbReference>
<keyword evidence="9 17" id="KW-0067">ATP-binding</keyword>
<evidence type="ECO:0000256" key="15">
    <source>
        <dbReference type="PIRSR" id="PIRSR600829-1"/>
    </source>
</evidence>
<name>A0A3A4ZIW0_UNCKA</name>
<evidence type="ECO:0000256" key="17">
    <source>
        <dbReference type="PIRSR" id="PIRSR600829-3"/>
    </source>
</evidence>
<feature type="binding site" evidence="17">
    <location>
        <position position="31"/>
    </location>
    <ligand>
        <name>ATP</name>
        <dbReference type="ChEBI" id="CHEBI:30616"/>
    </ligand>
</feature>
<dbReference type="Gene3D" id="1.10.287.3610">
    <property type="match status" value="1"/>
</dbReference>
<evidence type="ECO:0000256" key="6">
    <source>
        <dbReference type="ARBA" id="ARBA00022692"/>
    </source>
</evidence>
<sequence length="124" mass="13864">MKQILNSHHPVRHAKSFKYAFEGIFHALLNEANFRIQVLIAVISVIAGIHFNISNTEWGLLTISMGFLLSAEMLNTVVEEFIDNIVKEENVGMKIIKDCAAGFVLITAITVALILFLIFGHRLV</sequence>
<evidence type="ECO:0000313" key="21">
    <source>
        <dbReference type="Proteomes" id="UP000265540"/>
    </source>
</evidence>
<feature type="binding site" evidence="16">
    <location>
        <position position="72"/>
    </location>
    <ligand>
        <name>substrate</name>
    </ligand>
</feature>
<evidence type="ECO:0000256" key="10">
    <source>
        <dbReference type="ARBA" id="ARBA00022989"/>
    </source>
</evidence>
<evidence type="ECO:0000256" key="8">
    <source>
        <dbReference type="ARBA" id="ARBA00022777"/>
    </source>
</evidence>
<dbReference type="GO" id="GO:0016301">
    <property type="term" value="F:kinase activity"/>
    <property type="evidence" value="ECO:0007669"/>
    <property type="project" value="UniProtKB-KW"/>
</dbReference>
<evidence type="ECO:0000256" key="13">
    <source>
        <dbReference type="ARBA" id="ARBA00023209"/>
    </source>
</evidence>
<evidence type="ECO:0000256" key="4">
    <source>
        <dbReference type="ARBA" id="ARBA00022516"/>
    </source>
</evidence>
<dbReference type="PANTHER" id="PTHR34299:SF1">
    <property type="entry name" value="DIACYLGLYCEROL KINASE"/>
    <property type="match status" value="1"/>
</dbReference>
<evidence type="ECO:0000256" key="7">
    <source>
        <dbReference type="ARBA" id="ARBA00022741"/>
    </source>
</evidence>
<evidence type="ECO:0000256" key="9">
    <source>
        <dbReference type="ARBA" id="ARBA00022840"/>
    </source>
</evidence>
<dbReference type="CDD" id="cd14265">
    <property type="entry name" value="UDPK_IM_like"/>
    <property type="match status" value="1"/>
</dbReference>
<organism evidence="20 21">
    <name type="scientific">candidate division WWE3 bacterium</name>
    <dbReference type="NCBI Taxonomy" id="2053526"/>
    <lineage>
        <taxon>Bacteria</taxon>
        <taxon>Katanobacteria</taxon>
    </lineage>
</organism>
<comment type="subcellular location">
    <subcellularLocation>
        <location evidence="1">Cell membrane</location>
        <topology evidence="1">Multi-pass membrane protein</topology>
    </subcellularLocation>
</comment>
<keyword evidence="18" id="KW-0479">Metal-binding</keyword>
<keyword evidence="7 17" id="KW-0547">Nucleotide-binding</keyword>
<keyword evidence="18" id="KW-0460">Magnesium</keyword>
<reference evidence="20 21" key="1">
    <citation type="journal article" date="2017" name="ISME J.">
        <title>Energy and carbon metabolisms in a deep terrestrial subsurface fluid microbial community.</title>
        <authorList>
            <person name="Momper L."/>
            <person name="Jungbluth S.P."/>
            <person name="Lee M.D."/>
            <person name="Amend J.P."/>
        </authorList>
    </citation>
    <scope>NUCLEOTIDE SEQUENCE [LARGE SCALE GENOMIC DNA]</scope>
    <source>
        <strain evidence="20">SURF_46</strain>
    </source>
</reference>
<evidence type="ECO:0000256" key="5">
    <source>
        <dbReference type="ARBA" id="ARBA00022679"/>
    </source>
</evidence>
<feature type="binding site" evidence="18">
    <location>
        <position position="31"/>
    </location>
    <ligand>
        <name>a divalent metal cation</name>
        <dbReference type="ChEBI" id="CHEBI:60240"/>
    </ligand>
</feature>
<keyword evidence="8 20" id="KW-0418">Kinase</keyword>
<feature type="active site" description="Proton acceptor" evidence="15">
    <location>
        <position position="72"/>
    </location>
</feature>
<dbReference type="Pfam" id="PF01219">
    <property type="entry name" value="DAGK_prokar"/>
    <property type="match status" value="1"/>
</dbReference>
<evidence type="ECO:0000256" key="18">
    <source>
        <dbReference type="PIRSR" id="PIRSR600829-4"/>
    </source>
</evidence>
<protein>
    <submittedName>
        <fullName evidence="20">Diacylglycerol kinase family protein</fullName>
    </submittedName>
</protein>
<keyword evidence="13" id="KW-0594">Phospholipid biosynthesis</keyword>
<gene>
    <name evidence="20" type="ORF">C4561_05050</name>
</gene>
<feature type="transmembrane region" description="Helical" evidence="19">
    <location>
        <begin position="99"/>
        <end position="119"/>
    </location>
</feature>
<evidence type="ECO:0000256" key="3">
    <source>
        <dbReference type="ARBA" id="ARBA00022475"/>
    </source>
</evidence>
<dbReference type="GO" id="GO:0005886">
    <property type="term" value="C:plasma membrane"/>
    <property type="evidence" value="ECO:0007669"/>
    <property type="project" value="UniProtKB-SubCell"/>
</dbReference>
<keyword evidence="14" id="KW-1208">Phospholipid metabolism</keyword>
<dbReference type="InterPro" id="IPR033717">
    <property type="entry name" value="UDPK"/>
</dbReference>
<keyword evidence="11" id="KW-0443">Lipid metabolism</keyword>
<keyword evidence="12 19" id="KW-0472">Membrane</keyword>
<feature type="binding site" evidence="18">
    <location>
        <position position="79"/>
    </location>
    <ligand>
        <name>a divalent metal cation</name>
        <dbReference type="ChEBI" id="CHEBI:60240"/>
    </ligand>
</feature>